<dbReference type="SUPFAM" id="SSF46785">
    <property type="entry name" value="Winged helix' DNA-binding domain"/>
    <property type="match status" value="1"/>
</dbReference>
<comment type="similarity">
    <text evidence="1">Belongs to the LysR transcriptional regulatory family.</text>
</comment>
<dbReference type="InterPro" id="IPR005119">
    <property type="entry name" value="LysR_subst-bd"/>
</dbReference>
<dbReference type="Gene3D" id="1.10.10.10">
    <property type="entry name" value="Winged helix-like DNA-binding domain superfamily/Winged helix DNA-binding domain"/>
    <property type="match status" value="1"/>
</dbReference>
<dbReference type="InterPro" id="IPR036388">
    <property type="entry name" value="WH-like_DNA-bd_sf"/>
</dbReference>
<dbReference type="Pfam" id="PF00126">
    <property type="entry name" value="HTH_1"/>
    <property type="match status" value="1"/>
</dbReference>
<feature type="domain" description="HTH lysR-type" evidence="5">
    <location>
        <begin position="4"/>
        <end position="61"/>
    </location>
</feature>
<dbReference type="EMBL" id="JBHRSK010000003">
    <property type="protein sequence ID" value="MFC2967031.1"/>
    <property type="molecule type" value="Genomic_DNA"/>
</dbReference>
<dbReference type="InterPro" id="IPR000847">
    <property type="entry name" value="LysR_HTH_N"/>
</dbReference>
<dbReference type="InterPro" id="IPR050176">
    <property type="entry name" value="LTTR"/>
</dbReference>
<dbReference type="Pfam" id="PF03466">
    <property type="entry name" value="LysR_substrate"/>
    <property type="match status" value="1"/>
</dbReference>
<dbReference type="Gene3D" id="3.40.190.290">
    <property type="match status" value="1"/>
</dbReference>
<reference evidence="7" key="1">
    <citation type="journal article" date="2019" name="Int. J. Syst. Evol. Microbiol.">
        <title>The Global Catalogue of Microorganisms (GCM) 10K type strain sequencing project: providing services to taxonomists for standard genome sequencing and annotation.</title>
        <authorList>
            <consortium name="The Broad Institute Genomics Platform"/>
            <consortium name="The Broad Institute Genome Sequencing Center for Infectious Disease"/>
            <person name="Wu L."/>
            <person name="Ma J."/>
        </authorList>
    </citation>
    <scope>NUCLEOTIDE SEQUENCE [LARGE SCALE GENOMIC DNA]</scope>
    <source>
        <strain evidence="7">KCTC 62192</strain>
    </source>
</reference>
<keyword evidence="7" id="KW-1185">Reference proteome</keyword>
<organism evidence="6 7">
    <name type="scientific">Acidimangrovimonas pyrenivorans</name>
    <dbReference type="NCBI Taxonomy" id="2030798"/>
    <lineage>
        <taxon>Bacteria</taxon>
        <taxon>Pseudomonadati</taxon>
        <taxon>Pseudomonadota</taxon>
        <taxon>Alphaproteobacteria</taxon>
        <taxon>Rhodobacterales</taxon>
        <taxon>Paracoccaceae</taxon>
        <taxon>Acidimangrovimonas</taxon>
    </lineage>
</organism>
<comment type="caution">
    <text evidence="6">The sequence shown here is derived from an EMBL/GenBank/DDBJ whole genome shotgun (WGS) entry which is preliminary data.</text>
</comment>
<dbReference type="SUPFAM" id="SSF53850">
    <property type="entry name" value="Periplasmic binding protein-like II"/>
    <property type="match status" value="1"/>
</dbReference>
<dbReference type="RefSeq" id="WP_377831659.1">
    <property type="nucleotide sequence ID" value="NZ_JBHRSK010000003.1"/>
</dbReference>
<dbReference type="PROSITE" id="PS50931">
    <property type="entry name" value="HTH_LYSR"/>
    <property type="match status" value="1"/>
</dbReference>
<accession>A0ABV7ADK3</accession>
<dbReference type="PANTHER" id="PTHR30579">
    <property type="entry name" value="TRANSCRIPTIONAL REGULATOR"/>
    <property type="match status" value="1"/>
</dbReference>
<evidence type="ECO:0000256" key="3">
    <source>
        <dbReference type="ARBA" id="ARBA00023125"/>
    </source>
</evidence>
<gene>
    <name evidence="6" type="ORF">ACFOES_02890</name>
</gene>
<evidence type="ECO:0000313" key="6">
    <source>
        <dbReference type="EMBL" id="MFC2967031.1"/>
    </source>
</evidence>
<evidence type="ECO:0000256" key="4">
    <source>
        <dbReference type="ARBA" id="ARBA00023163"/>
    </source>
</evidence>
<evidence type="ECO:0000256" key="2">
    <source>
        <dbReference type="ARBA" id="ARBA00023015"/>
    </source>
</evidence>
<evidence type="ECO:0000256" key="1">
    <source>
        <dbReference type="ARBA" id="ARBA00009437"/>
    </source>
</evidence>
<keyword evidence="3" id="KW-0238">DNA-binding</keyword>
<evidence type="ECO:0000259" key="5">
    <source>
        <dbReference type="PROSITE" id="PS50931"/>
    </source>
</evidence>
<sequence>MERLNWDDTRVFLALARAGTLSGAAQVLGGGAATVSRRIDRLERALGVPLFLRHQSGYRLTDQGEALLPRAEAAEQAMQGLQAEAGTQDEVTGLVRLASFESLVAPVIVPALVPLLARHPRLDVEILFNTATVNLHRRDADLALRMVRPEQGHLVVRQVGMLGIGLYGPPGGGRPERFVTWPEQEAVQMQLDWARAFGAGRAPRLAVNTLAGQVEAVARGAGVAVLPHLLARPAGLTLLAARLPDGAAMARPIYLAIHADLAASRRVRTVADALVAAIGERRAELAEP</sequence>
<protein>
    <submittedName>
        <fullName evidence="6">LysR family transcriptional regulator</fullName>
    </submittedName>
</protein>
<dbReference type="PANTHER" id="PTHR30579:SF3">
    <property type="entry name" value="TRANSCRIPTIONAL REGULATORY PROTEIN"/>
    <property type="match status" value="1"/>
</dbReference>
<dbReference type="Proteomes" id="UP001595443">
    <property type="component" value="Unassembled WGS sequence"/>
</dbReference>
<keyword evidence="2" id="KW-0805">Transcription regulation</keyword>
<name>A0ABV7ADK3_9RHOB</name>
<keyword evidence="4" id="KW-0804">Transcription</keyword>
<dbReference type="InterPro" id="IPR036390">
    <property type="entry name" value="WH_DNA-bd_sf"/>
</dbReference>
<evidence type="ECO:0000313" key="7">
    <source>
        <dbReference type="Proteomes" id="UP001595443"/>
    </source>
</evidence>
<proteinExistence type="inferred from homology"/>